<dbReference type="InterPro" id="IPR014016">
    <property type="entry name" value="UvrD-like_ATP-bd"/>
</dbReference>
<evidence type="ECO:0000256" key="2">
    <source>
        <dbReference type="ARBA" id="ARBA00022741"/>
    </source>
</evidence>
<dbReference type="PANTHER" id="PTHR11070">
    <property type="entry name" value="UVRD / RECB / PCRA DNA HELICASE FAMILY MEMBER"/>
    <property type="match status" value="1"/>
</dbReference>
<evidence type="ECO:0000256" key="1">
    <source>
        <dbReference type="ARBA" id="ARBA00009922"/>
    </source>
</evidence>
<comment type="caution">
    <text evidence="12">The sequence shown here is derived from an EMBL/GenBank/DDBJ whole genome shotgun (WGS) entry which is preliminary data.</text>
</comment>
<dbReference type="SUPFAM" id="SSF52540">
    <property type="entry name" value="P-loop containing nucleoside triphosphate hydrolases"/>
    <property type="match status" value="1"/>
</dbReference>
<reference evidence="12" key="1">
    <citation type="journal article" date="2022" name="Arch. Microbiol.">
        <title>Bacteroides muris sp. nov. isolated from the cecum of wild-derived house mice.</title>
        <authorList>
            <person name="Fokt H."/>
            <person name="Unni R."/>
            <person name="Repnik U."/>
            <person name="Schmitz R.A."/>
            <person name="Bramkamp M."/>
            <person name="Baines J.F."/>
            <person name="Unterweger D."/>
        </authorList>
    </citation>
    <scope>NUCLEOTIDE SEQUENCE</scope>
    <source>
        <strain evidence="12">KH569_7</strain>
    </source>
</reference>
<dbReference type="Gene3D" id="3.40.50.300">
    <property type="entry name" value="P-loop containing nucleotide triphosphate hydrolases"/>
    <property type="match status" value="3"/>
</dbReference>
<dbReference type="InterPro" id="IPR014017">
    <property type="entry name" value="DNA_helicase_UvrD-like_C"/>
</dbReference>
<evidence type="ECO:0000256" key="10">
    <source>
        <dbReference type="PROSITE-ProRule" id="PRU00560"/>
    </source>
</evidence>
<dbReference type="GO" id="GO:0000725">
    <property type="term" value="P:recombinational repair"/>
    <property type="evidence" value="ECO:0007669"/>
    <property type="project" value="TreeGrafter"/>
</dbReference>
<sequence length="874" mass="101886">MQALFIGVICIIAISICYIVITRTRLKNKSKELSEKLNHISSYGNKSNYEQAKERLLVLNNEAFIDIPTDLNNVFSGRVISATQEKDFANHYKPHFQKSYSLVKKLKSFNITPSETISKFINDFGAINKLVKQHNEEVITFLLDTHKEFFDHCLKYPLDKQQRRSIVSEEENCLVVSSAGSGKTSSIVGKVKYLTEIKKVNPQNILLISYTNKAAAELTERMGITGLRGYTFHKLALDIIGQTTGQKPSIYEKTDALFVKIYHELLNDKKFKESVIEYFIDYQTPEKEWEKRKNERRQQLSEQKDVRLKASFPDMDGKTVYVRSEQEQKICFALSSLSVKFRYEEPYEHPLADEMHSQYKPDFSIYFEQSGKTRRVYLEHFGVDEHGLVPIWFAKDRGITYEEANQKYNDGITWKKAAHEKFGTELLTTSSADFHYSDIREKLKNLLEKTDVPIQEKTDAELYDMILPPNSKQEKAFIRLVVTFVTLIKSSCKSVDEVLRQTKNAGDERSTFIIKNIFQPVYKRYIEELTNINQIDFTDAILQATDICRSSHSVKYDYIIVDEFQDISVDRYNFLKVLREGNPPAKLYCVGDDWQSIYRFSGSDMALFNQFSYYFGQTEINKIETTYRFGEPLVSLSSQFIQRNEAQIKKNIHPFNPQVKTELQFCDYERREYCNVIGQLVASIPLDKSVFLLGRYSFDDYYLSFMYKSVKEGNRFFYIIGDRKIEFLTVHKSKGLEADYVIVLQCNKDTYGFPSLVSDDPVLNYVLTKSDQYPYGEERRLFYVAITRAKVKTYVLYDRRFPSVFVDEFLHPEKVTEESYAKHPNANKKWTRSADNFLLTLYHEGKSIKYIAEKMGRSQTSIVMRLGKLEGKRQ</sequence>
<proteinExistence type="inferred from homology"/>
<comment type="catalytic activity">
    <reaction evidence="7">
        <text>Couples ATP hydrolysis with the unwinding of duplex DNA by translocating in the 3'-5' direction.</text>
        <dbReference type="EC" id="5.6.2.4"/>
    </reaction>
</comment>
<dbReference type="EC" id="5.6.2.4" evidence="8"/>
<keyword evidence="4 10" id="KW-0347">Helicase</keyword>
<evidence type="ECO:0000313" key="12">
    <source>
        <dbReference type="EMBL" id="MCR6509446.1"/>
    </source>
</evidence>
<dbReference type="GO" id="GO:0005524">
    <property type="term" value="F:ATP binding"/>
    <property type="evidence" value="ECO:0007669"/>
    <property type="project" value="UniProtKB-UniRule"/>
</dbReference>
<dbReference type="Pfam" id="PF13361">
    <property type="entry name" value="UvrD_C"/>
    <property type="match status" value="1"/>
</dbReference>
<evidence type="ECO:0000256" key="5">
    <source>
        <dbReference type="ARBA" id="ARBA00022840"/>
    </source>
</evidence>
<dbReference type="Pfam" id="PF13245">
    <property type="entry name" value="AAA_19"/>
    <property type="match status" value="1"/>
</dbReference>
<dbReference type="InterPro" id="IPR027417">
    <property type="entry name" value="P-loop_NTPase"/>
</dbReference>
<dbReference type="AlphaFoldDB" id="A0A9X2SWQ2"/>
<evidence type="ECO:0000256" key="7">
    <source>
        <dbReference type="ARBA" id="ARBA00034617"/>
    </source>
</evidence>
<dbReference type="GO" id="GO:0003677">
    <property type="term" value="F:DNA binding"/>
    <property type="evidence" value="ECO:0007669"/>
    <property type="project" value="InterPro"/>
</dbReference>
<keyword evidence="5 10" id="KW-0067">ATP-binding</keyword>
<comment type="similarity">
    <text evidence="1">Belongs to the helicase family. UvrD subfamily.</text>
</comment>
<dbReference type="PANTHER" id="PTHR11070:SF63">
    <property type="entry name" value="DNA HELICASE IV"/>
    <property type="match status" value="1"/>
</dbReference>
<evidence type="ECO:0000256" key="4">
    <source>
        <dbReference type="ARBA" id="ARBA00022806"/>
    </source>
</evidence>
<evidence type="ECO:0000256" key="6">
    <source>
        <dbReference type="ARBA" id="ARBA00023235"/>
    </source>
</evidence>
<dbReference type="GO" id="GO:0043138">
    <property type="term" value="F:3'-5' DNA helicase activity"/>
    <property type="evidence" value="ECO:0007669"/>
    <property type="project" value="UniProtKB-EC"/>
</dbReference>
<evidence type="ECO:0000256" key="9">
    <source>
        <dbReference type="ARBA" id="ARBA00048988"/>
    </source>
</evidence>
<dbReference type="Gene3D" id="1.10.10.160">
    <property type="match status" value="1"/>
</dbReference>
<dbReference type="Proteomes" id="UP001143810">
    <property type="component" value="Unassembled WGS sequence"/>
</dbReference>
<reference evidence="12" key="2">
    <citation type="submission" date="2022-04" db="EMBL/GenBank/DDBJ databases">
        <authorList>
            <person name="Fokt H."/>
            <person name="Baines J."/>
        </authorList>
    </citation>
    <scope>NUCLEOTIDE SEQUENCE</scope>
    <source>
        <strain evidence="12">KH569_7</strain>
    </source>
</reference>
<feature type="binding site" evidence="10">
    <location>
        <begin position="177"/>
        <end position="184"/>
    </location>
    <ligand>
        <name>ATP</name>
        <dbReference type="ChEBI" id="CHEBI:30616"/>
    </ligand>
</feature>
<protein>
    <recommendedName>
        <fullName evidence="8">DNA 3'-5' helicase</fullName>
        <ecNumber evidence="8">5.6.2.4</ecNumber>
    </recommendedName>
</protein>
<dbReference type="RefSeq" id="WP_172501061.1">
    <property type="nucleotide sequence ID" value="NZ_JAMZEE010000045.1"/>
</dbReference>
<accession>A0A9X2SWQ2</accession>
<keyword evidence="6" id="KW-0413">Isomerase</keyword>
<dbReference type="GO" id="GO:0005829">
    <property type="term" value="C:cytosol"/>
    <property type="evidence" value="ECO:0007669"/>
    <property type="project" value="TreeGrafter"/>
</dbReference>
<dbReference type="InterPro" id="IPR013986">
    <property type="entry name" value="DExx_box_DNA_helicase_dom_sf"/>
</dbReference>
<organism evidence="12 13">
    <name type="scientific">Bacteroides muris</name>
    <name type="common">ex Fokt et al. 2023</name>
    <dbReference type="NCBI Taxonomy" id="2937417"/>
    <lineage>
        <taxon>Bacteria</taxon>
        <taxon>Pseudomonadati</taxon>
        <taxon>Bacteroidota</taxon>
        <taxon>Bacteroidia</taxon>
        <taxon>Bacteroidales</taxon>
        <taxon>Bacteroidaceae</taxon>
        <taxon>Bacteroides</taxon>
    </lineage>
</organism>
<evidence type="ECO:0000256" key="3">
    <source>
        <dbReference type="ARBA" id="ARBA00022801"/>
    </source>
</evidence>
<evidence type="ECO:0000313" key="13">
    <source>
        <dbReference type="Proteomes" id="UP001143810"/>
    </source>
</evidence>
<keyword evidence="2 10" id="KW-0547">Nucleotide-binding</keyword>
<feature type="domain" description="UvrD-like helicase ATP-binding" evidence="11">
    <location>
        <begin position="156"/>
        <end position="630"/>
    </location>
</feature>
<evidence type="ECO:0000256" key="8">
    <source>
        <dbReference type="ARBA" id="ARBA00034808"/>
    </source>
</evidence>
<name>A0A9X2SWQ2_9BACE</name>
<dbReference type="GO" id="GO:0016787">
    <property type="term" value="F:hydrolase activity"/>
    <property type="evidence" value="ECO:0007669"/>
    <property type="project" value="UniProtKB-UniRule"/>
</dbReference>
<dbReference type="EMBL" id="JAMZEE010000045">
    <property type="protein sequence ID" value="MCR6509446.1"/>
    <property type="molecule type" value="Genomic_DNA"/>
</dbReference>
<comment type="catalytic activity">
    <reaction evidence="9">
        <text>ATP + H2O = ADP + phosphate + H(+)</text>
        <dbReference type="Rhea" id="RHEA:13065"/>
        <dbReference type="ChEBI" id="CHEBI:15377"/>
        <dbReference type="ChEBI" id="CHEBI:15378"/>
        <dbReference type="ChEBI" id="CHEBI:30616"/>
        <dbReference type="ChEBI" id="CHEBI:43474"/>
        <dbReference type="ChEBI" id="CHEBI:456216"/>
        <dbReference type="EC" id="5.6.2.4"/>
    </reaction>
</comment>
<gene>
    <name evidence="12" type="ORF">M1B78_15080</name>
</gene>
<dbReference type="InterPro" id="IPR000212">
    <property type="entry name" value="DNA_helicase_UvrD/REP"/>
</dbReference>
<evidence type="ECO:0000259" key="11">
    <source>
        <dbReference type="PROSITE" id="PS51198"/>
    </source>
</evidence>
<keyword evidence="3 10" id="KW-0378">Hydrolase</keyword>
<dbReference type="PROSITE" id="PS51198">
    <property type="entry name" value="UVRD_HELICASE_ATP_BIND"/>
    <property type="match status" value="1"/>
</dbReference>